<gene>
    <name evidence="2" type="ORF">P167DRAFT_605909</name>
</gene>
<feature type="compositionally biased region" description="Basic residues" evidence="1">
    <location>
        <begin position="24"/>
        <end position="34"/>
    </location>
</feature>
<dbReference type="STRING" id="1392247.A0A3N4KNR9"/>
<feature type="region of interest" description="Disordered" evidence="1">
    <location>
        <begin position="1"/>
        <end position="114"/>
    </location>
</feature>
<dbReference type="OrthoDB" id="205403at2759"/>
<feature type="compositionally biased region" description="Basic and acidic residues" evidence="1">
    <location>
        <begin position="35"/>
        <end position="45"/>
    </location>
</feature>
<evidence type="ECO:0000313" key="3">
    <source>
        <dbReference type="Proteomes" id="UP000277580"/>
    </source>
</evidence>
<sequence length="140" mass="15832">MGKEDYVSTGGSLKLKGIKDGGIKKKRSGKGRAKSRSEDRDDGNSERALSNTGEESKDSKEEPGEGRSRSGSAERDGPEKGDYYAGKTEAERRFEERKRKRMDERLKREGIKSHKQRVEEYNKYLSNLSEHHDMPRIGPG</sequence>
<evidence type="ECO:0000313" key="2">
    <source>
        <dbReference type="EMBL" id="RPB12263.1"/>
    </source>
</evidence>
<accession>A0A3N4KNR9</accession>
<dbReference type="Pfam" id="PF08555">
    <property type="entry name" value="FAM32A"/>
    <property type="match status" value="1"/>
</dbReference>
<protein>
    <submittedName>
        <fullName evidence="2">DUF1754-domain-containing protein</fullName>
    </submittedName>
</protein>
<proteinExistence type="predicted"/>
<dbReference type="PANTHER" id="PTHR13282:SF6">
    <property type="entry name" value="PROTEIN FAM32A"/>
    <property type="match status" value="1"/>
</dbReference>
<dbReference type="PANTHER" id="PTHR13282">
    <property type="entry name" value="PROTEIN FAM32A"/>
    <property type="match status" value="1"/>
</dbReference>
<keyword evidence="3" id="KW-1185">Reference proteome</keyword>
<name>A0A3N4KNR9_9PEZI</name>
<dbReference type="InterPro" id="IPR013865">
    <property type="entry name" value="FAM32A"/>
</dbReference>
<reference evidence="2 3" key="1">
    <citation type="journal article" date="2018" name="Nat. Ecol. Evol.">
        <title>Pezizomycetes genomes reveal the molecular basis of ectomycorrhizal truffle lifestyle.</title>
        <authorList>
            <person name="Murat C."/>
            <person name="Payen T."/>
            <person name="Noel B."/>
            <person name="Kuo A."/>
            <person name="Morin E."/>
            <person name="Chen J."/>
            <person name="Kohler A."/>
            <person name="Krizsan K."/>
            <person name="Balestrini R."/>
            <person name="Da Silva C."/>
            <person name="Montanini B."/>
            <person name="Hainaut M."/>
            <person name="Levati E."/>
            <person name="Barry K.W."/>
            <person name="Belfiori B."/>
            <person name="Cichocki N."/>
            <person name="Clum A."/>
            <person name="Dockter R.B."/>
            <person name="Fauchery L."/>
            <person name="Guy J."/>
            <person name="Iotti M."/>
            <person name="Le Tacon F."/>
            <person name="Lindquist E.A."/>
            <person name="Lipzen A."/>
            <person name="Malagnac F."/>
            <person name="Mello A."/>
            <person name="Molinier V."/>
            <person name="Miyauchi S."/>
            <person name="Poulain J."/>
            <person name="Riccioni C."/>
            <person name="Rubini A."/>
            <person name="Sitrit Y."/>
            <person name="Splivallo R."/>
            <person name="Traeger S."/>
            <person name="Wang M."/>
            <person name="Zifcakova L."/>
            <person name="Wipf D."/>
            <person name="Zambonelli A."/>
            <person name="Paolocci F."/>
            <person name="Nowrousian M."/>
            <person name="Ottonello S."/>
            <person name="Baldrian P."/>
            <person name="Spatafora J.W."/>
            <person name="Henrissat B."/>
            <person name="Nagy L.G."/>
            <person name="Aury J.M."/>
            <person name="Wincker P."/>
            <person name="Grigoriev I.V."/>
            <person name="Bonfante P."/>
            <person name="Martin F.M."/>
        </authorList>
    </citation>
    <scope>NUCLEOTIDE SEQUENCE [LARGE SCALE GENOMIC DNA]</scope>
    <source>
        <strain evidence="2 3">CCBAS932</strain>
    </source>
</reference>
<dbReference type="InParanoid" id="A0A3N4KNR9"/>
<dbReference type="Proteomes" id="UP000277580">
    <property type="component" value="Unassembled WGS sequence"/>
</dbReference>
<dbReference type="EMBL" id="ML119130">
    <property type="protein sequence ID" value="RPB12263.1"/>
    <property type="molecule type" value="Genomic_DNA"/>
</dbReference>
<feature type="compositionally biased region" description="Basic and acidic residues" evidence="1">
    <location>
        <begin position="54"/>
        <end position="114"/>
    </location>
</feature>
<dbReference type="AlphaFoldDB" id="A0A3N4KNR9"/>
<organism evidence="2 3">
    <name type="scientific">Morchella conica CCBAS932</name>
    <dbReference type="NCBI Taxonomy" id="1392247"/>
    <lineage>
        <taxon>Eukaryota</taxon>
        <taxon>Fungi</taxon>
        <taxon>Dikarya</taxon>
        <taxon>Ascomycota</taxon>
        <taxon>Pezizomycotina</taxon>
        <taxon>Pezizomycetes</taxon>
        <taxon>Pezizales</taxon>
        <taxon>Morchellaceae</taxon>
        <taxon>Morchella</taxon>
    </lineage>
</organism>
<dbReference type="GO" id="GO:0005730">
    <property type="term" value="C:nucleolus"/>
    <property type="evidence" value="ECO:0007669"/>
    <property type="project" value="TreeGrafter"/>
</dbReference>
<evidence type="ECO:0000256" key="1">
    <source>
        <dbReference type="SAM" id="MobiDB-lite"/>
    </source>
</evidence>